<evidence type="ECO:0000313" key="3">
    <source>
        <dbReference type="EMBL" id="MBN8235436.1"/>
    </source>
</evidence>
<dbReference type="CDD" id="cd05399">
    <property type="entry name" value="NT_Rel-Spo_like"/>
    <property type="match status" value="1"/>
</dbReference>
<name>A0ABS3DVT8_9BACI</name>
<dbReference type="EMBL" id="JAEKJY010000002">
    <property type="protein sequence ID" value="MBN8235436.1"/>
    <property type="molecule type" value="Genomic_DNA"/>
</dbReference>
<proteinExistence type="predicted"/>
<keyword evidence="4" id="KW-1185">Reference proteome</keyword>
<protein>
    <submittedName>
        <fullName evidence="3">GTP pyrophosphokinase family protein</fullName>
    </submittedName>
</protein>
<evidence type="ECO:0000259" key="2">
    <source>
        <dbReference type="SMART" id="SM00954"/>
    </source>
</evidence>
<feature type="domain" description="RelA/SpoT" evidence="2">
    <location>
        <begin position="56"/>
        <end position="179"/>
    </location>
</feature>
<reference evidence="3 4" key="1">
    <citation type="submission" date="2020-12" db="EMBL/GenBank/DDBJ databases">
        <title>Oil enriched cultivation method for isolating marine PHA-producing bacteria.</title>
        <authorList>
            <person name="Zheng W."/>
            <person name="Yu S."/>
            <person name="Huang Y."/>
        </authorList>
    </citation>
    <scope>NUCLEOTIDE SEQUENCE [LARGE SCALE GENOMIC DNA]</scope>
    <source>
        <strain evidence="3 4">SY-2-6</strain>
    </source>
</reference>
<dbReference type="SMART" id="SM00954">
    <property type="entry name" value="RelA_SpoT"/>
    <property type="match status" value="1"/>
</dbReference>
<dbReference type="Gene3D" id="1.10.287.860">
    <property type="entry name" value="Nucleotidyltransferase"/>
    <property type="match status" value="1"/>
</dbReference>
<dbReference type="Gene3D" id="3.30.460.10">
    <property type="entry name" value="Beta Polymerase, domain 2"/>
    <property type="match status" value="1"/>
</dbReference>
<dbReference type="SUPFAM" id="SSF81301">
    <property type="entry name" value="Nucleotidyltransferase"/>
    <property type="match status" value="1"/>
</dbReference>
<dbReference type="InterPro" id="IPR043519">
    <property type="entry name" value="NT_sf"/>
</dbReference>
<comment type="caution">
    <text evidence="3">The sequence shown here is derived from an EMBL/GenBank/DDBJ whole genome shotgun (WGS) entry which is preliminary data.</text>
</comment>
<dbReference type="Proteomes" id="UP000663970">
    <property type="component" value="Unassembled WGS sequence"/>
</dbReference>
<sequence>MNKEEVVEMTKLHIGEWKDLLILYKFGLDEINTKLKILNEEFKYMYNHNPIEHLKSRVKDPAGITEKLKRKGCDPTKNNAREYVQDIAGIRIICSFVSDIYKIYDMLDQQDDIHVFEVKDYIENPKPNGYKSLHLILEVPVFLSNRTEMVKVEVQIRTVAMDFWAGIEHKLYYKYEKSVPDHLAGELLKAAETVHALDEKMSGLKKEVDLLEASHV</sequence>
<dbReference type="PANTHER" id="PTHR47837">
    <property type="entry name" value="GTP PYROPHOSPHOKINASE YJBM"/>
    <property type="match status" value="1"/>
</dbReference>
<dbReference type="RefSeq" id="WP_206933523.1">
    <property type="nucleotide sequence ID" value="NZ_JAEKJY010000002.1"/>
</dbReference>
<dbReference type="PANTHER" id="PTHR47837:SF2">
    <property type="entry name" value="GTP PYROPHOSPHOKINASE YWAC"/>
    <property type="match status" value="1"/>
</dbReference>
<dbReference type="InterPro" id="IPR007685">
    <property type="entry name" value="RelA_SpoT"/>
</dbReference>
<comment type="pathway">
    <text evidence="1">Purine metabolism; ppGpp biosynthesis; ppGpp from GTP: step 1/2.</text>
</comment>
<dbReference type="InterPro" id="IPR052366">
    <property type="entry name" value="GTP_Pyrophosphokinase"/>
</dbReference>
<accession>A0ABS3DVT8</accession>
<evidence type="ECO:0000313" key="4">
    <source>
        <dbReference type="Proteomes" id="UP000663970"/>
    </source>
</evidence>
<gene>
    <name evidence="3" type="ORF">JF544_09245</name>
</gene>
<dbReference type="Pfam" id="PF04607">
    <property type="entry name" value="RelA_SpoT"/>
    <property type="match status" value="1"/>
</dbReference>
<evidence type="ECO:0000256" key="1">
    <source>
        <dbReference type="ARBA" id="ARBA00004976"/>
    </source>
</evidence>
<organism evidence="3 4">
    <name type="scientific">Halobacillus kuroshimensis</name>
    <dbReference type="NCBI Taxonomy" id="302481"/>
    <lineage>
        <taxon>Bacteria</taxon>
        <taxon>Bacillati</taxon>
        <taxon>Bacillota</taxon>
        <taxon>Bacilli</taxon>
        <taxon>Bacillales</taxon>
        <taxon>Bacillaceae</taxon>
        <taxon>Halobacillus</taxon>
    </lineage>
</organism>